<evidence type="ECO:0000259" key="5">
    <source>
        <dbReference type="Pfam" id="PF16870"/>
    </source>
</evidence>
<comment type="cofactor">
    <cofactor evidence="1">
        <name>thiamine diphosphate</name>
        <dbReference type="ChEBI" id="CHEBI:58937"/>
    </cofactor>
</comment>
<dbReference type="GO" id="GO:0005829">
    <property type="term" value="C:cytosol"/>
    <property type="evidence" value="ECO:0007669"/>
    <property type="project" value="TreeGrafter"/>
</dbReference>
<dbReference type="InterPro" id="IPR031717">
    <property type="entry name" value="ODO-1/KGD_C"/>
</dbReference>
<keyword evidence="7" id="KW-1185">Reference proteome</keyword>
<dbReference type="InterPro" id="IPR042179">
    <property type="entry name" value="KGD_C_sf"/>
</dbReference>
<dbReference type="GO" id="GO:0045252">
    <property type="term" value="C:oxoglutarate dehydrogenase complex"/>
    <property type="evidence" value="ECO:0007669"/>
    <property type="project" value="TreeGrafter"/>
</dbReference>
<evidence type="ECO:0000313" key="7">
    <source>
        <dbReference type="Proteomes" id="UP000595437"/>
    </source>
</evidence>
<evidence type="ECO:0000313" key="6">
    <source>
        <dbReference type="EMBL" id="QQP41833.1"/>
    </source>
</evidence>
<accession>A0A7T8H1N4</accession>
<organism evidence="6 7">
    <name type="scientific">Caligus rogercresseyi</name>
    <name type="common">Sea louse</name>
    <dbReference type="NCBI Taxonomy" id="217165"/>
    <lineage>
        <taxon>Eukaryota</taxon>
        <taxon>Metazoa</taxon>
        <taxon>Ecdysozoa</taxon>
        <taxon>Arthropoda</taxon>
        <taxon>Crustacea</taxon>
        <taxon>Multicrustacea</taxon>
        <taxon>Hexanauplia</taxon>
        <taxon>Copepoda</taxon>
        <taxon>Siphonostomatoida</taxon>
        <taxon>Caligidae</taxon>
        <taxon>Caligus</taxon>
    </lineage>
</organism>
<dbReference type="Proteomes" id="UP000595437">
    <property type="component" value="Chromosome 11"/>
</dbReference>
<keyword evidence="3" id="KW-0560">Oxidoreductase</keyword>
<protein>
    <submittedName>
        <fullName evidence="6">2-oxoglutarate dehydrogenase e1 mitochondrial</fullName>
    </submittedName>
</protein>
<dbReference type="PANTHER" id="PTHR23152">
    <property type="entry name" value="2-OXOGLUTARATE DEHYDROGENASE"/>
    <property type="match status" value="1"/>
</dbReference>
<gene>
    <name evidence="6" type="ORF">FKW44_016308</name>
</gene>
<dbReference type="PANTHER" id="PTHR23152:SF4">
    <property type="entry name" value="2-OXOADIPATE DEHYDROGENASE COMPLEX COMPONENT E1"/>
    <property type="match status" value="1"/>
</dbReference>
<evidence type="ECO:0000256" key="3">
    <source>
        <dbReference type="ARBA" id="ARBA00023002"/>
    </source>
</evidence>
<evidence type="ECO:0000256" key="1">
    <source>
        <dbReference type="ARBA" id="ARBA00001964"/>
    </source>
</evidence>
<feature type="domain" description="2-oxoglutarate dehydrogenase E1 component/KDG C-terminal" evidence="5">
    <location>
        <begin position="13"/>
        <end position="84"/>
    </location>
</feature>
<dbReference type="GO" id="GO:0004591">
    <property type="term" value="F:oxoglutarate dehydrogenase (succinyl-transferring) activity"/>
    <property type="evidence" value="ECO:0007669"/>
    <property type="project" value="TreeGrafter"/>
</dbReference>
<keyword evidence="4" id="KW-0786">Thiamine pyrophosphate</keyword>
<reference evidence="7" key="1">
    <citation type="submission" date="2021-01" db="EMBL/GenBank/DDBJ databases">
        <title>Caligus Genome Assembly.</title>
        <authorList>
            <person name="Gallardo-Escarate C."/>
        </authorList>
    </citation>
    <scope>NUCLEOTIDE SEQUENCE [LARGE SCALE GENOMIC DNA]</scope>
</reference>
<evidence type="ECO:0000256" key="2">
    <source>
        <dbReference type="ARBA" id="ARBA00006936"/>
    </source>
</evidence>
<dbReference type="OrthoDB" id="413077at2759"/>
<evidence type="ECO:0000256" key="4">
    <source>
        <dbReference type="ARBA" id="ARBA00023052"/>
    </source>
</evidence>
<dbReference type="Pfam" id="PF16870">
    <property type="entry name" value="OxoGdeHyase_C"/>
    <property type="match status" value="1"/>
</dbReference>
<dbReference type="GO" id="GO:0006099">
    <property type="term" value="P:tricarboxylic acid cycle"/>
    <property type="evidence" value="ECO:0007669"/>
    <property type="project" value="TreeGrafter"/>
</dbReference>
<proteinExistence type="inferred from homology"/>
<comment type="similarity">
    <text evidence="2">Belongs to the alpha-ketoglutarate dehydrogenase family.</text>
</comment>
<dbReference type="AlphaFoldDB" id="A0A7T8H1N4"/>
<dbReference type="EMBL" id="CP045900">
    <property type="protein sequence ID" value="QQP41833.1"/>
    <property type="molecule type" value="Genomic_DNA"/>
</dbReference>
<dbReference type="GO" id="GO:0030976">
    <property type="term" value="F:thiamine pyrophosphate binding"/>
    <property type="evidence" value="ECO:0007669"/>
    <property type="project" value="InterPro"/>
</dbReference>
<dbReference type="InterPro" id="IPR011603">
    <property type="entry name" value="2oxoglutarate_DH_E1"/>
</dbReference>
<name>A0A7T8H1N4_CALRO</name>
<dbReference type="Gene3D" id="3.40.50.11610">
    <property type="entry name" value="Multifunctional 2-oxoglutarate metabolism enzyme, C-terminal domain"/>
    <property type="match status" value="1"/>
</dbReference>
<sequence length="100" mass="10982">MTPKSLLRHKLAVSKAEEFQTGSSFHRVLWDDAQQGNSDTKLKADDKIKRVVMCSGKVYYDLLEERDARGIDDVYRDALRAVLPLPGHLGGEGAGALPTG</sequence>